<feature type="transmembrane region" description="Helical" evidence="16">
    <location>
        <begin position="209"/>
        <end position="232"/>
    </location>
</feature>
<dbReference type="Gene3D" id="1.20.5.2700">
    <property type="match status" value="1"/>
</dbReference>
<dbReference type="PANTHER" id="PTHR42829">
    <property type="entry name" value="NADH-UBIQUINONE OXIDOREDUCTASE CHAIN 5"/>
    <property type="match status" value="1"/>
</dbReference>
<feature type="transmembrane region" description="Helical" evidence="16">
    <location>
        <begin position="512"/>
        <end position="539"/>
    </location>
</feature>
<evidence type="ECO:0000256" key="13">
    <source>
        <dbReference type="ARBA" id="ARBA00023128"/>
    </source>
</evidence>
<feature type="domain" description="NADH-Ubiquinone oxidoreductase (complex I) chain 5 N-terminal" evidence="18">
    <location>
        <begin position="64"/>
        <end position="113"/>
    </location>
</feature>
<dbReference type="GO" id="GO:0003954">
    <property type="term" value="F:NADH dehydrogenase activity"/>
    <property type="evidence" value="ECO:0007669"/>
    <property type="project" value="TreeGrafter"/>
</dbReference>
<dbReference type="Pfam" id="PF00662">
    <property type="entry name" value="Proton_antipo_N"/>
    <property type="match status" value="1"/>
</dbReference>
<evidence type="ECO:0000259" key="18">
    <source>
        <dbReference type="Pfam" id="PF00662"/>
    </source>
</evidence>
<dbReference type="GeneID" id="63062195"/>
<evidence type="ECO:0000256" key="14">
    <source>
        <dbReference type="ARBA" id="ARBA00023136"/>
    </source>
</evidence>
<dbReference type="NCBIfam" id="TIGR01974">
    <property type="entry name" value="NDH_I_L"/>
    <property type="match status" value="1"/>
</dbReference>
<evidence type="ECO:0000256" key="2">
    <source>
        <dbReference type="ARBA" id="ARBA00012944"/>
    </source>
</evidence>
<geneLocation type="mitochondrion" evidence="20"/>
<feature type="transmembrane region" description="Helical" evidence="16">
    <location>
        <begin position="419"/>
        <end position="442"/>
    </location>
</feature>
<dbReference type="PRINTS" id="PR01434">
    <property type="entry name" value="NADHDHGNASE5"/>
</dbReference>
<gene>
    <name evidence="20" type="primary">nad5</name>
    <name evidence="20" type="ORF">CDCA_ACUF019_013</name>
</gene>
<keyword evidence="14 16" id="KW-0472">Membrane</keyword>
<feature type="transmembrane region" description="Helical" evidence="16">
    <location>
        <begin position="374"/>
        <end position="399"/>
    </location>
</feature>
<feature type="transmembrane region" description="Helical" evidence="16">
    <location>
        <begin position="83"/>
        <end position="101"/>
    </location>
</feature>
<comment type="subcellular location">
    <subcellularLocation>
        <location evidence="1">Mitochondrion inner membrane</location>
        <topology evidence="1">Multi-pass membrane protein</topology>
    </subcellularLocation>
</comment>
<dbReference type="GO" id="GO:0008137">
    <property type="term" value="F:NADH dehydrogenase (ubiquinone) activity"/>
    <property type="evidence" value="ECO:0007669"/>
    <property type="project" value="UniProtKB-EC"/>
</dbReference>
<dbReference type="InterPro" id="IPR003945">
    <property type="entry name" value="NU5C-like"/>
</dbReference>
<feature type="transmembrane region" description="Helical" evidence="16">
    <location>
        <begin position="462"/>
        <end position="481"/>
    </location>
</feature>
<feature type="domain" description="NADH dehydrogenase subunit 5 C-terminal" evidence="19">
    <location>
        <begin position="514"/>
        <end position="635"/>
    </location>
</feature>
<evidence type="ECO:0000256" key="4">
    <source>
        <dbReference type="ARBA" id="ARBA00022448"/>
    </source>
</evidence>
<keyword evidence="5" id="KW-0679">Respiratory chain</keyword>
<comment type="function">
    <text evidence="16">Core subunit of the mitochondrial membrane respiratory chain NADH dehydrogenase (Complex I) which catalyzes electron transfer from NADH through the respiratory chain, using ubiquinone as an electron acceptor. Essential for the catalytic activity and assembly of complex I.</text>
</comment>
<protein>
    <recommendedName>
        <fullName evidence="3 16">NADH-ubiquinone oxidoreductase chain 5</fullName>
        <ecNumber evidence="2 16">7.1.1.2</ecNumber>
    </recommendedName>
</protein>
<feature type="transmembrane region" description="Helical" evidence="16">
    <location>
        <begin position="113"/>
        <end position="130"/>
    </location>
</feature>
<dbReference type="InterPro" id="IPR018393">
    <property type="entry name" value="NADHpl_OxRdtase_5_subgr"/>
</dbReference>
<feature type="transmembrane region" description="Helical" evidence="16">
    <location>
        <begin position="26"/>
        <end position="50"/>
    </location>
</feature>
<keyword evidence="13 16" id="KW-0496">Mitochondrion</keyword>
<evidence type="ECO:0000256" key="3">
    <source>
        <dbReference type="ARBA" id="ARBA00021096"/>
    </source>
</evidence>
<dbReference type="InterPro" id="IPR010934">
    <property type="entry name" value="NADH_DH_su5_C"/>
</dbReference>
<evidence type="ECO:0000259" key="19">
    <source>
        <dbReference type="Pfam" id="PF06455"/>
    </source>
</evidence>
<keyword evidence="10 16" id="KW-1133">Transmembrane helix</keyword>
<dbReference type="NCBIfam" id="NF005141">
    <property type="entry name" value="PRK06590.1"/>
    <property type="match status" value="1"/>
</dbReference>
<dbReference type="EMBL" id="MT270118">
    <property type="protein sequence ID" value="QNR39828.1"/>
    <property type="molecule type" value="Genomic_DNA"/>
</dbReference>
<dbReference type="AlphaFoldDB" id="A0A7H0WB99"/>
<feature type="domain" description="NADH:quinone oxidoreductase/Mrp antiporter transmembrane" evidence="17">
    <location>
        <begin position="130"/>
        <end position="430"/>
    </location>
</feature>
<evidence type="ECO:0000256" key="6">
    <source>
        <dbReference type="ARBA" id="ARBA00022692"/>
    </source>
</evidence>
<dbReference type="Pfam" id="PF06455">
    <property type="entry name" value="NADH5_C"/>
    <property type="match status" value="2"/>
</dbReference>
<evidence type="ECO:0000256" key="5">
    <source>
        <dbReference type="ARBA" id="ARBA00022660"/>
    </source>
</evidence>
<sequence length="662" mass="75848">MYLIILFLPFCGSLFSILFGRWVGGFGSSVITCLCLILAIFLSCIAFYEVGILNYPCYIKLTSWIDSGIFHVSWGFLFDSLTVTMIVIVSVISLLVHIYAIEYIRLDPHLPRFISYLSVFTFFILILVTANNFIQIFLGWEGVGFASYLLINFWFTRLSANKAALKAIVINRIGDVGLSLGILVIFLKFHSVDYLTVFNLVPNVFFESFNFFNIKVNFCTIICLLLFIGVIGKSAQIGLHTWLPDAMEGPTPVSALIHAATIVTAGVFLIIRCSPLFEFSDTALFIVAIIGGITAFFSASIGLFQYDLKKIIAYSTCSQLGYIVFSCGLSNYSVGFFHLFNHAFFKALLFLSAGSVIHAFLNEQDIRFIGGLKNLLPFTYAIMIVGSFSLLGFPFITGFYSKDLILESAYNNFNIGSDFIYWLGLITVLLTAFYSFRLLFLVFLNYPNFSTLIFNKVNDCSFYIKTSLTFLAIGSIFLGYLTKEMLVGMGTDFWDISLFFKLNHIDFVENEYLYFLIKLIPIFFSFFGILFCYLFNYFINLKFLEVQLRFRYFLFFLNKKWGWDYIYTYIAYQFMNFGYYISFKLIDKGILEFFGPQSLMKLITNMLNKLKFIQTGQITHYVFIIILGALVLFTLVELLDVLVYFFNIKILGFFFLGSLFLI</sequence>
<dbReference type="PRINTS" id="PR01435">
    <property type="entry name" value="NPOXDRDTASE5"/>
</dbReference>
<feature type="transmembrane region" description="Helical" evidence="16">
    <location>
        <begin position="167"/>
        <end position="189"/>
    </location>
</feature>
<feature type="transmembrane region" description="Helical" evidence="16">
    <location>
        <begin position="136"/>
        <end position="155"/>
    </location>
</feature>
<accession>A0A7H0WB99</accession>
<feature type="domain" description="NADH dehydrogenase subunit 5 C-terminal" evidence="19">
    <location>
        <begin position="434"/>
        <end position="501"/>
    </location>
</feature>
<keyword evidence="11 16" id="KW-0520">NAD</keyword>
<evidence type="ECO:0000256" key="1">
    <source>
        <dbReference type="ARBA" id="ARBA00004448"/>
    </source>
</evidence>
<evidence type="ECO:0000256" key="7">
    <source>
        <dbReference type="ARBA" id="ARBA00022792"/>
    </source>
</evidence>
<dbReference type="InterPro" id="IPR001516">
    <property type="entry name" value="Proton_antipo_N"/>
</dbReference>
<comment type="catalytic activity">
    <reaction evidence="15 16">
        <text>a ubiquinone + NADH + 5 H(+)(in) = a ubiquinol + NAD(+) + 4 H(+)(out)</text>
        <dbReference type="Rhea" id="RHEA:29091"/>
        <dbReference type="Rhea" id="RHEA-COMP:9565"/>
        <dbReference type="Rhea" id="RHEA-COMP:9566"/>
        <dbReference type="ChEBI" id="CHEBI:15378"/>
        <dbReference type="ChEBI" id="CHEBI:16389"/>
        <dbReference type="ChEBI" id="CHEBI:17976"/>
        <dbReference type="ChEBI" id="CHEBI:57540"/>
        <dbReference type="ChEBI" id="CHEBI:57945"/>
        <dbReference type="EC" id="7.1.1.2"/>
    </reaction>
</comment>
<comment type="similarity">
    <text evidence="16">Belongs to the complex I subunit 5 family.</text>
</comment>
<evidence type="ECO:0000256" key="15">
    <source>
        <dbReference type="ARBA" id="ARBA00049551"/>
    </source>
</evidence>
<dbReference type="GO" id="GO:0005743">
    <property type="term" value="C:mitochondrial inner membrane"/>
    <property type="evidence" value="ECO:0007669"/>
    <property type="project" value="UniProtKB-SubCell"/>
</dbReference>
<dbReference type="GO" id="GO:0042773">
    <property type="term" value="P:ATP synthesis coupled electron transport"/>
    <property type="evidence" value="ECO:0007669"/>
    <property type="project" value="InterPro"/>
</dbReference>
<feature type="transmembrane region" description="Helical" evidence="16">
    <location>
        <begin position="344"/>
        <end position="362"/>
    </location>
</feature>
<evidence type="ECO:0000259" key="17">
    <source>
        <dbReference type="Pfam" id="PF00361"/>
    </source>
</evidence>
<keyword evidence="8" id="KW-1278">Translocase</keyword>
<proteinExistence type="inferred from homology"/>
<evidence type="ECO:0000256" key="11">
    <source>
        <dbReference type="ARBA" id="ARBA00023027"/>
    </source>
</evidence>
<evidence type="ECO:0000256" key="9">
    <source>
        <dbReference type="ARBA" id="ARBA00022982"/>
    </source>
</evidence>
<reference evidence="20" key="1">
    <citation type="journal article" date="2020" name="BMC Evol. Biol.">
        <title>Potential causes and consequences of rapid mitochondrial genome evolution in thermoacidophilic Galdieria (Rhodophyta).</title>
        <authorList>
            <person name="Cho C.H."/>
            <person name="Park S.I."/>
            <person name="Ciniglia C."/>
            <person name="Yang E.C."/>
            <person name="Graf L."/>
            <person name="Bhattacharya D."/>
            <person name="Yoon H.S."/>
        </authorList>
    </citation>
    <scope>NUCLEOTIDE SEQUENCE</scope>
    <source>
        <strain evidence="20">ACUF 019</strain>
    </source>
</reference>
<evidence type="ECO:0000256" key="8">
    <source>
        <dbReference type="ARBA" id="ARBA00022967"/>
    </source>
</evidence>
<organism evidence="20">
    <name type="scientific">Cyanidium caldarium</name>
    <name type="common">Red alga</name>
    <dbReference type="NCBI Taxonomy" id="2771"/>
    <lineage>
        <taxon>Eukaryota</taxon>
        <taxon>Rhodophyta</taxon>
        <taxon>Bangiophyceae</taxon>
        <taxon>Cyanidiales</taxon>
        <taxon>Cyanidiaceae</taxon>
        <taxon>Cyanidium</taxon>
    </lineage>
</organism>
<feature type="transmembrane region" description="Helical" evidence="16">
    <location>
        <begin position="311"/>
        <end position="332"/>
    </location>
</feature>
<feature type="transmembrane region" description="Helical" evidence="16">
    <location>
        <begin position="283"/>
        <end position="304"/>
    </location>
</feature>
<evidence type="ECO:0000256" key="16">
    <source>
        <dbReference type="RuleBase" id="RU003404"/>
    </source>
</evidence>
<evidence type="ECO:0000256" key="10">
    <source>
        <dbReference type="ARBA" id="ARBA00022989"/>
    </source>
</evidence>
<dbReference type="Pfam" id="PF00361">
    <property type="entry name" value="Proton_antipo_M"/>
    <property type="match status" value="1"/>
</dbReference>
<dbReference type="RefSeq" id="YP_010007659.1">
    <property type="nucleotide sequence ID" value="NC_053320.1"/>
</dbReference>
<dbReference type="GO" id="GO:0015990">
    <property type="term" value="P:electron transport coupled proton transport"/>
    <property type="evidence" value="ECO:0007669"/>
    <property type="project" value="TreeGrafter"/>
</dbReference>
<keyword evidence="12 16" id="KW-0830">Ubiquinone</keyword>
<dbReference type="PANTHER" id="PTHR42829:SF2">
    <property type="entry name" value="NADH-UBIQUINONE OXIDOREDUCTASE CHAIN 5"/>
    <property type="match status" value="1"/>
</dbReference>
<dbReference type="InterPro" id="IPR001750">
    <property type="entry name" value="ND/Mrp_TM"/>
</dbReference>
<dbReference type="EC" id="7.1.1.2" evidence="2 16"/>
<keyword evidence="9" id="KW-0249">Electron transport</keyword>
<keyword evidence="6 16" id="KW-0812">Transmembrane</keyword>
<feature type="transmembrane region" description="Helical" evidence="16">
    <location>
        <begin position="253"/>
        <end position="271"/>
    </location>
</feature>
<keyword evidence="4 16" id="KW-0813">Transport</keyword>
<keyword evidence="7" id="KW-0999">Mitochondrion inner membrane</keyword>
<feature type="transmembrane region" description="Helical" evidence="16">
    <location>
        <begin position="642"/>
        <end position="661"/>
    </location>
</feature>
<feature type="transmembrane region" description="Helical" evidence="16">
    <location>
        <begin position="618"/>
        <end position="636"/>
    </location>
</feature>
<evidence type="ECO:0000313" key="20">
    <source>
        <dbReference type="EMBL" id="QNR39828.1"/>
    </source>
</evidence>
<name>A0A7H0WB99_CYACA</name>
<evidence type="ECO:0000256" key="12">
    <source>
        <dbReference type="ARBA" id="ARBA00023075"/>
    </source>
</evidence>